<dbReference type="Gene3D" id="3.30.379.10">
    <property type="entry name" value="Chitobiase/beta-hexosaminidase domain 2-like"/>
    <property type="match status" value="1"/>
</dbReference>
<dbReference type="AlphaFoldDB" id="A0A218Z8U3"/>
<sequence>MLLSKLLIYLVGAASIASAQSTQGILNLVKRRVPKYVDDFQFRLLRSKPNTTSNDVYSISSTTHGKILVEGNSLSALSSGLHRYFTETVHVDIWWFIGNRLDTGPDKLPTLDVTIGGSSIVPWRYHFNTVTFSYTTAFWTWEDWELELDWLALRGVNLLLAWVGQEKVLLEVFQEIGLTDTEILSFFSGPAYQSWNRFGNIQGSWNGPLPREWVDNQSELQKNITKRMVELGMTPALPCFTGFVPPAISRVLPNASVIHGSNWAGFPVQYTNVTFLQPLDPAFEMLQRRFISKQAALYGNITHIYTLDQYNENNPYSGDLDYLRSVSHHTWRSLKAADSDAVWMMQGWLFFALSSFWTEERIQAYLGGIERDEDILVIDLFSESAPQWQRTNSYFGKPWIFCQLHNFGGNMGLYGQIDNVTISPIEALANSGSLVGFGLSMEGQEGNEIMYDLLLDQAWSGSPLNTQVYFHNWVTRRYSGTGKIPEGMYTAWDIMRSTVYNNTNSSVIGVTKSILELSPNISNMLYVQGYTGPHSTIITYSPANLTSAWNLLYSASQSNPLLWDNPAYQYDMTDVTRQVISNFFTDVYISLVKAYSSPSPSINTLSAIGANLTTLLHTLDAVLSTNPAFSLSTYISEARAFSENEALQDFYEQDLRTQISLWGPDGEIADYASKSWGGLVNGYHAPRWEIFLQYLAEVPLSRYNETDLNRRLRVFENGWVSGGSSRTQRGQSGDVGALREVLEEALGNRGSLTWT</sequence>
<evidence type="ECO:0008006" key="8">
    <source>
        <dbReference type="Google" id="ProtNLM"/>
    </source>
</evidence>
<evidence type="ECO:0000313" key="6">
    <source>
        <dbReference type="EMBL" id="OWP03665.1"/>
    </source>
</evidence>
<feature type="chain" id="PRO_5013075479" description="Alpha-N-acetylglucosaminidase" evidence="2">
    <location>
        <begin position="20"/>
        <end position="755"/>
    </location>
</feature>
<dbReference type="PANTHER" id="PTHR12872">
    <property type="entry name" value="ALPHA-N-ACETYLGLUCOSAMINIDASE"/>
    <property type="match status" value="1"/>
</dbReference>
<dbReference type="GO" id="GO:0016787">
    <property type="term" value="F:hydrolase activity"/>
    <property type="evidence" value="ECO:0007669"/>
    <property type="project" value="UniProtKB-KW"/>
</dbReference>
<feature type="domain" description="Alpha-N-acetylglucosaminidase N-terminal" evidence="4">
    <location>
        <begin position="24"/>
        <end position="109"/>
    </location>
</feature>
<dbReference type="InterPro" id="IPR029018">
    <property type="entry name" value="Hex-like_dom2"/>
</dbReference>
<dbReference type="Proteomes" id="UP000242519">
    <property type="component" value="Unassembled WGS sequence"/>
</dbReference>
<feature type="signal peptide" evidence="2">
    <location>
        <begin position="1"/>
        <end position="19"/>
    </location>
</feature>
<dbReference type="InterPro" id="IPR024733">
    <property type="entry name" value="NAGLU_tim-barrel"/>
</dbReference>
<dbReference type="InterPro" id="IPR024240">
    <property type="entry name" value="NAGLU_N"/>
</dbReference>
<name>A0A218Z8U3_9HELO</name>
<evidence type="ECO:0000259" key="5">
    <source>
        <dbReference type="Pfam" id="PF12972"/>
    </source>
</evidence>
<feature type="domain" description="Alpha-N-acetylglucosaminidase tim-barrel" evidence="3">
    <location>
        <begin position="124"/>
        <end position="460"/>
    </location>
</feature>
<dbReference type="Pfam" id="PF12972">
    <property type="entry name" value="NAGLU_C"/>
    <property type="match status" value="1"/>
</dbReference>
<organism evidence="6 7">
    <name type="scientific">Diplocarpon coronariae</name>
    <dbReference type="NCBI Taxonomy" id="2795749"/>
    <lineage>
        <taxon>Eukaryota</taxon>
        <taxon>Fungi</taxon>
        <taxon>Dikarya</taxon>
        <taxon>Ascomycota</taxon>
        <taxon>Pezizomycotina</taxon>
        <taxon>Leotiomycetes</taxon>
        <taxon>Helotiales</taxon>
        <taxon>Drepanopezizaceae</taxon>
        <taxon>Diplocarpon</taxon>
    </lineage>
</organism>
<evidence type="ECO:0000259" key="4">
    <source>
        <dbReference type="Pfam" id="PF12971"/>
    </source>
</evidence>
<evidence type="ECO:0000313" key="7">
    <source>
        <dbReference type="Proteomes" id="UP000242519"/>
    </source>
</evidence>
<keyword evidence="7" id="KW-1185">Reference proteome</keyword>
<dbReference type="Pfam" id="PF12971">
    <property type="entry name" value="NAGLU_N"/>
    <property type="match status" value="1"/>
</dbReference>
<keyword evidence="2" id="KW-0732">Signal</keyword>
<proteinExistence type="predicted"/>
<dbReference type="PANTHER" id="PTHR12872:SF1">
    <property type="entry name" value="ALPHA-N-ACETYLGLUCOSAMINIDASE"/>
    <property type="match status" value="1"/>
</dbReference>
<reference evidence="6 7" key="1">
    <citation type="submission" date="2017-04" db="EMBL/GenBank/DDBJ databases">
        <title>Draft genome sequence of Marssonina coronaria NL1: causal agent of apple blotch.</title>
        <authorList>
            <person name="Cheng Q."/>
        </authorList>
    </citation>
    <scope>NUCLEOTIDE SEQUENCE [LARGE SCALE GENOMIC DNA]</scope>
    <source>
        <strain evidence="6 7">NL1</strain>
    </source>
</reference>
<evidence type="ECO:0000256" key="1">
    <source>
        <dbReference type="ARBA" id="ARBA00022801"/>
    </source>
</evidence>
<dbReference type="Pfam" id="PF05089">
    <property type="entry name" value="NAGLU"/>
    <property type="match status" value="1"/>
</dbReference>
<evidence type="ECO:0000259" key="3">
    <source>
        <dbReference type="Pfam" id="PF05089"/>
    </source>
</evidence>
<keyword evidence="1" id="KW-0378">Hydrolase</keyword>
<comment type="caution">
    <text evidence="6">The sequence shown here is derived from an EMBL/GenBank/DDBJ whole genome shotgun (WGS) entry which is preliminary data.</text>
</comment>
<dbReference type="EMBL" id="MZNU01000174">
    <property type="protein sequence ID" value="OWP03665.1"/>
    <property type="molecule type" value="Genomic_DNA"/>
</dbReference>
<protein>
    <recommendedName>
        <fullName evidence="8">Alpha-N-acetylglucosaminidase</fullName>
    </recommendedName>
</protein>
<dbReference type="OrthoDB" id="64736at2759"/>
<dbReference type="InParanoid" id="A0A218Z8U3"/>
<gene>
    <name evidence="6" type="ORF">B2J93_2177</name>
</gene>
<dbReference type="STRING" id="503106.A0A218Z8U3"/>
<dbReference type="InterPro" id="IPR024732">
    <property type="entry name" value="NAGLU_C"/>
</dbReference>
<dbReference type="InterPro" id="IPR007781">
    <property type="entry name" value="NAGLU"/>
</dbReference>
<accession>A0A218Z8U3</accession>
<dbReference type="Gene3D" id="3.20.20.80">
    <property type="entry name" value="Glycosidases"/>
    <property type="match status" value="1"/>
</dbReference>
<feature type="domain" description="Alpha-N-acetylglucosaminidase C-terminal" evidence="5">
    <location>
        <begin position="469"/>
        <end position="740"/>
    </location>
</feature>
<dbReference type="Gene3D" id="1.20.120.670">
    <property type="entry name" value="N-acetyl-b-d-glucoasminidase"/>
    <property type="match status" value="1"/>
</dbReference>
<evidence type="ECO:0000256" key="2">
    <source>
        <dbReference type="SAM" id="SignalP"/>
    </source>
</evidence>